<accession>A0ABT2NC01</accession>
<name>A0ABT2NC01_9CYAN</name>
<dbReference type="EMBL" id="JAMXFA010000034">
    <property type="protein sequence ID" value="MCT7980223.1"/>
    <property type="molecule type" value="Genomic_DNA"/>
</dbReference>
<evidence type="ECO:0000313" key="1">
    <source>
        <dbReference type="EMBL" id="MCT7980223.1"/>
    </source>
</evidence>
<dbReference type="RefSeq" id="WP_261236719.1">
    <property type="nucleotide sequence ID" value="NZ_JAMXFA010000034.1"/>
</dbReference>
<evidence type="ECO:0000313" key="2">
    <source>
        <dbReference type="Proteomes" id="UP001525961"/>
    </source>
</evidence>
<protein>
    <submittedName>
        <fullName evidence="1">Uncharacterized protein</fullName>
    </submittedName>
</protein>
<organism evidence="1 2">
    <name type="scientific">Laspinema olomoucense D3b</name>
    <dbReference type="NCBI Taxonomy" id="2953688"/>
    <lineage>
        <taxon>Bacteria</taxon>
        <taxon>Bacillati</taxon>
        <taxon>Cyanobacteriota</taxon>
        <taxon>Cyanophyceae</taxon>
        <taxon>Oscillatoriophycideae</taxon>
        <taxon>Oscillatoriales</taxon>
        <taxon>Laspinemataceae</taxon>
        <taxon>Laspinema</taxon>
        <taxon>Laspinema olomoucense</taxon>
    </lineage>
</organism>
<dbReference type="Proteomes" id="UP001525961">
    <property type="component" value="Unassembled WGS sequence"/>
</dbReference>
<feature type="non-terminal residue" evidence="1">
    <location>
        <position position="1"/>
    </location>
</feature>
<reference evidence="1 2" key="1">
    <citation type="journal article" date="2022" name="Front. Microbiol.">
        <title>High genomic differentiation and limited gene flow indicate recent cryptic speciation within the genus Laspinema (cyanobacteria).</title>
        <authorList>
            <person name="Stanojkovic A."/>
            <person name="Skoupy S."/>
            <person name="Skaloud P."/>
            <person name="Dvorak P."/>
        </authorList>
    </citation>
    <scope>NUCLEOTIDE SEQUENCE [LARGE SCALE GENOMIC DNA]</scope>
    <source>
        <strain evidence="1 2">D3b</strain>
    </source>
</reference>
<comment type="caution">
    <text evidence="1">The sequence shown here is derived from an EMBL/GenBank/DDBJ whole genome shotgun (WGS) entry which is preliminary data.</text>
</comment>
<gene>
    <name evidence="1" type="ORF">NG792_21080</name>
</gene>
<sequence length="120" mass="11891">VFPSVVGVAEGDEVGFGDFGGSVGVESVFPSVVGVAEGDEVGFGDFGGSVGVVFSVVGLERIGVPGEVEVASPDPSLVGASVGFKAGLGEKSGTANPPQAVELPKKEVEFPWGEVVGLLD</sequence>
<keyword evidence="2" id="KW-1185">Reference proteome</keyword>
<proteinExistence type="predicted"/>